<keyword evidence="2 5" id="KW-0245">EGF-like domain</keyword>
<comment type="function">
    <text evidence="7">Putative Notch ligand involved in the mediation of Notch signaling.</text>
</comment>
<dbReference type="GO" id="GO:0007219">
    <property type="term" value="P:Notch signaling pathway"/>
    <property type="evidence" value="ECO:0007669"/>
    <property type="project" value="InterPro"/>
</dbReference>
<evidence type="ECO:0000256" key="1">
    <source>
        <dbReference type="ARBA" id="ARBA00022473"/>
    </source>
</evidence>
<dbReference type="SUPFAM" id="SSF57196">
    <property type="entry name" value="EGF/Laminin"/>
    <property type="match status" value="1"/>
</dbReference>
<evidence type="ECO:0000256" key="8">
    <source>
        <dbReference type="SAM" id="SignalP"/>
    </source>
</evidence>
<evidence type="ECO:0000256" key="5">
    <source>
        <dbReference type="PROSITE-ProRule" id="PRU00076"/>
    </source>
</evidence>
<comment type="caution">
    <text evidence="5">Lacks conserved residue(s) required for the propagation of feature annotation.</text>
</comment>
<dbReference type="OMA" id="RSERWNT"/>
<evidence type="ECO:0000256" key="6">
    <source>
        <dbReference type="PROSITE-ProRule" id="PRU00377"/>
    </source>
</evidence>
<dbReference type="Pfam" id="PF01414">
    <property type="entry name" value="DSL"/>
    <property type="match status" value="1"/>
</dbReference>
<evidence type="ECO:0000259" key="9">
    <source>
        <dbReference type="PROSITE" id="PS50026"/>
    </source>
</evidence>
<keyword evidence="7 8" id="KW-0732">Signal</keyword>
<keyword evidence="7" id="KW-0812">Transmembrane</keyword>
<evidence type="ECO:0000256" key="2">
    <source>
        <dbReference type="ARBA" id="ARBA00022536"/>
    </source>
</evidence>
<reference evidence="11" key="2">
    <citation type="submission" date="2022-06" db="UniProtKB">
        <authorList>
            <consortium name="EnsemblMetazoa"/>
        </authorList>
    </citation>
    <scope>IDENTIFICATION</scope>
    <source>
        <strain evidence="11">DF5081</strain>
    </source>
</reference>
<keyword evidence="3 7" id="KW-0677">Repeat</keyword>
<dbReference type="AlphaFoldDB" id="A0A8R1I4G0"/>
<feature type="disulfide bond" evidence="5">
    <location>
        <begin position="201"/>
        <end position="210"/>
    </location>
</feature>
<feature type="disulfide bond" evidence="6">
    <location>
        <begin position="123"/>
        <end position="132"/>
    </location>
</feature>
<evidence type="ECO:0000256" key="3">
    <source>
        <dbReference type="ARBA" id="ARBA00022737"/>
    </source>
</evidence>
<name>A0A8R1I4G0_CAEJA</name>
<comment type="subcellular location">
    <subcellularLocation>
        <location evidence="7">Membrane</location>
        <topology evidence="7">Single-pass type I membrane protein</topology>
    </subcellularLocation>
</comment>
<dbReference type="Proteomes" id="UP000005237">
    <property type="component" value="Unassembled WGS sequence"/>
</dbReference>
<evidence type="ECO:0000313" key="11">
    <source>
        <dbReference type="EnsemblMetazoa" id="CJA19022.1"/>
    </source>
</evidence>
<protein>
    <recommendedName>
        <fullName evidence="7">Delta-like protein</fullName>
    </recommendedName>
</protein>
<dbReference type="Gene3D" id="2.10.25.140">
    <property type="match status" value="1"/>
</dbReference>
<feature type="disulfide bond" evidence="6">
    <location>
        <begin position="156"/>
        <end position="165"/>
    </location>
</feature>
<dbReference type="PROSITE" id="PS50026">
    <property type="entry name" value="EGF_3"/>
    <property type="match status" value="1"/>
</dbReference>
<dbReference type="PANTHER" id="PTHR22669">
    <property type="entry name" value="DELTA/SERRATE/LAG-2 DOMAIN PROTEIN"/>
    <property type="match status" value="1"/>
</dbReference>
<dbReference type="GO" id="GO:0005886">
    <property type="term" value="C:plasma membrane"/>
    <property type="evidence" value="ECO:0007669"/>
    <property type="project" value="TreeGrafter"/>
</dbReference>
<dbReference type="Gene3D" id="2.10.25.10">
    <property type="entry name" value="Laminin"/>
    <property type="match status" value="1"/>
</dbReference>
<feature type="domain" description="EGF-like" evidence="9">
    <location>
        <begin position="172"/>
        <end position="211"/>
    </location>
</feature>
<evidence type="ECO:0000256" key="7">
    <source>
        <dbReference type="RuleBase" id="RU280815"/>
    </source>
</evidence>
<dbReference type="PROSITE" id="PS00022">
    <property type="entry name" value="EGF_1"/>
    <property type="match status" value="1"/>
</dbReference>
<feature type="disulfide bond" evidence="6">
    <location>
        <begin position="136"/>
        <end position="148"/>
    </location>
</feature>
<evidence type="ECO:0000256" key="4">
    <source>
        <dbReference type="ARBA" id="ARBA00023157"/>
    </source>
</evidence>
<dbReference type="GO" id="GO:0005112">
    <property type="term" value="F:Notch binding"/>
    <property type="evidence" value="ECO:0007669"/>
    <property type="project" value="EnsemblMetazoa"/>
</dbReference>
<dbReference type="InterPro" id="IPR001774">
    <property type="entry name" value="DSL"/>
</dbReference>
<reference evidence="12" key="1">
    <citation type="submission" date="2010-08" db="EMBL/GenBank/DDBJ databases">
        <authorList>
            <consortium name="Caenorhabditis japonica Sequencing Consortium"/>
            <person name="Wilson R.K."/>
        </authorList>
    </citation>
    <scope>NUCLEOTIDE SEQUENCE [LARGE SCALE GENOMIC DNA]</scope>
    <source>
        <strain evidence="12">DF5081</strain>
    </source>
</reference>
<keyword evidence="7" id="KW-1133">Transmembrane helix</keyword>
<dbReference type="InterPro" id="IPR000742">
    <property type="entry name" value="EGF"/>
</dbReference>
<dbReference type="InterPro" id="IPR039178">
    <property type="entry name" value="Lag2"/>
</dbReference>
<sequence length="249" mass="28363">MPSFSLFLLLTLPCFIQTSGYLEVRIKSAFKLNVTVEVAEGIYFPINKKTFTLPLTPNSVGRLTNIRVKFHRPGLVLVKSGPLEKFGLVDTVIRSERWNTQTMIVNPTKSHLPFTGFKLEIKCDRNWHGIGCDKFCNDNLAKMMKLRCNDQGKLGCPIGFRGWTCEKPLLNSQPECQCQNNGTCVTSTWIKNTAETTICECPYKFEGAKCEKKAYDYTVPLIFDMYGASHKWVLVNEFYNNSLVDNELF</sequence>
<organism evidence="11 12">
    <name type="scientific">Caenorhabditis japonica</name>
    <dbReference type="NCBI Taxonomy" id="281687"/>
    <lineage>
        <taxon>Eukaryota</taxon>
        <taxon>Metazoa</taxon>
        <taxon>Ecdysozoa</taxon>
        <taxon>Nematoda</taxon>
        <taxon>Chromadorea</taxon>
        <taxon>Rhabditida</taxon>
        <taxon>Rhabditina</taxon>
        <taxon>Rhabditomorpha</taxon>
        <taxon>Rhabditoidea</taxon>
        <taxon>Rhabditidae</taxon>
        <taxon>Peloderinae</taxon>
        <taxon>Caenorhabditis</taxon>
    </lineage>
</organism>
<feature type="signal peptide" evidence="8">
    <location>
        <begin position="1"/>
        <end position="20"/>
    </location>
</feature>
<feature type="domain" description="DSL" evidence="10">
    <location>
        <begin position="121"/>
        <end position="165"/>
    </location>
</feature>
<dbReference type="GO" id="GO:0001708">
    <property type="term" value="P:cell fate specification"/>
    <property type="evidence" value="ECO:0007669"/>
    <property type="project" value="InterPro"/>
</dbReference>
<evidence type="ECO:0000313" key="12">
    <source>
        <dbReference type="Proteomes" id="UP000005237"/>
    </source>
</evidence>
<dbReference type="PANTHER" id="PTHR22669:SF1">
    <property type="entry name" value="DELTA-LIKE PROTEIN DSL-1"/>
    <property type="match status" value="1"/>
</dbReference>
<dbReference type="PROSITE" id="PS51051">
    <property type="entry name" value="DSL"/>
    <property type="match status" value="1"/>
</dbReference>
<dbReference type="SMART" id="SM00051">
    <property type="entry name" value="DSL"/>
    <property type="match status" value="1"/>
</dbReference>
<dbReference type="EnsemblMetazoa" id="CJA19022.1">
    <property type="protein sequence ID" value="CJA19022.1"/>
    <property type="gene ID" value="WBGene00138226"/>
</dbReference>
<keyword evidence="7" id="KW-0472">Membrane</keyword>
<evidence type="ECO:0000259" key="10">
    <source>
        <dbReference type="PROSITE" id="PS51051"/>
    </source>
</evidence>
<keyword evidence="4 5" id="KW-1015">Disulfide bond</keyword>
<keyword evidence="1 7" id="KW-0217">Developmental protein</keyword>
<proteinExistence type="predicted"/>
<keyword evidence="12" id="KW-1185">Reference proteome</keyword>
<feature type="chain" id="PRO_5035770391" description="Delta-like protein" evidence="8">
    <location>
        <begin position="21"/>
        <end position="249"/>
    </location>
</feature>
<accession>A0A8R1I4G0</accession>